<evidence type="ECO:0000313" key="2">
    <source>
        <dbReference type="EMBL" id="REE68748.1"/>
    </source>
</evidence>
<keyword evidence="3" id="KW-1185">Reference proteome</keyword>
<dbReference type="Proteomes" id="UP000256304">
    <property type="component" value="Unassembled WGS sequence"/>
</dbReference>
<name>A0A3D9R245_9BACL</name>
<dbReference type="SUPFAM" id="SSF109854">
    <property type="entry name" value="DinB/YfiT-like putative metalloenzymes"/>
    <property type="match status" value="1"/>
</dbReference>
<accession>A0A3D9R245</accession>
<protein>
    <submittedName>
        <fullName evidence="2">DinB family protein</fullName>
    </submittedName>
</protein>
<sequence>MLREAIEGLTEKELRFKPAPDQWSIHQILIHVTDSEVSSTSRLKRVLAEDEPMLNSFDQDAWARNLGYDVLDREQYLLLFKILRSTMQTILDNLSDEQSERVGVYPDQQRFTFKELLYYRVEHVRTHITQIERVKQAYRKHLAGTNDSRSIRSAVFLVKMRDSLDSIFTEPKQSSKINEQVSCIQVYL</sequence>
<evidence type="ECO:0000259" key="1">
    <source>
        <dbReference type="Pfam" id="PF12867"/>
    </source>
</evidence>
<dbReference type="EMBL" id="QTTN01000036">
    <property type="protein sequence ID" value="REE68748.1"/>
    <property type="molecule type" value="Genomic_DNA"/>
</dbReference>
<dbReference type="AlphaFoldDB" id="A0A3D9R245"/>
<evidence type="ECO:0000313" key="3">
    <source>
        <dbReference type="Proteomes" id="UP000256304"/>
    </source>
</evidence>
<organism evidence="2 3">
    <name type="scientific">Paenibacillus taihuensis</name>
    <dbReference type="NCBI Taxonomy" id="1156355"/>
    <lineage>
        <taxon>Bacteria</taxon>
        <taxon>Bacillati</taxon>
        <taxon>Bacillota</taxon>
        <taxon>Bacilli</taxon>
        <taxon>Bacillales</taxon>
        <taxon>Paenibacillaceae</taxon>
        <taxon>Paenibacillus</taxon>
    </lineage>
</organism>
<reference evidence="2 3" key="1">
    <citation type="submission" date="2018-08" db="EMBL/GenBank/DDBJ databases">
        <title>Genomic Encyclopedia of Type Strains, Phase III (KMG-III): the genomes of soil and plant-associated and newly described type strains.</title>
        <authorList>
            <person name="Whitman W."/>
        </authorList>
    </citation>
    <scope>NUCLEOTIDE SEQUENCE [LARGE SCALE GENOMIC DNA]</scope>
    <source>
        <strain evidence="2 3">CGMCC 1.10966</strain>
    </source>
</reference>
<dbReference type="InterPro" id="IPR034660">
    <property type="entry name" value="DinB/YfiT-like"/>
</dbReference>
<feature type="domain" description="DinB-like" evidence="1">
    <location>
        <begin position="2"/>
        <end position="131"/>
    </location>
</feature>
<comment type="caution">
    <text evidence="2">The sequence shown here is derived from an EMBL/GenBank/DDBJ whole genome shotgun (WGS) entry which is preliminary data.</text>
</comment>
<dbReference type="Gene3D" id="1.20.120.450">
    <property type="entry name" value="dinb family like domain"/>
    <property type="match status" value="1"/>
</dbReference>
<proteinExistence type="predicted"/>
<gene>
    <name evidence="2" type="ORF">A8990_13613</name>
</gene>
<dbReference type="InterPro" id="IPR024775">
    <property type="entry name" value="DinB-like"/>
</dbReference>
<dbReference type="Pfam" id="PF12867">
    <property type="entry name" value="DinB_2"/>
    <property type="match status" value="1"/>
</dbReference>